<sequence length="1439" mass="165625">MKRLQAMPPPPPPPIPPTRVHISQSTTHTLDESMKPKKNDNKPATSGYWWDVAHVTSRLFEKEQIINKERRLTFRRIVKIFVYLLFFLIVLTSAVVSKLSLFTMINAYKNLEQPKTYIIRWQMLILMAMIVPYILTFIQSVVLSFIRIKHSPPFLLTIWVHIVETCHTIGLSLLVFRILPSLDNVTGLFILNGVCIVPAFLNLFSSNRHHNQSIRILAFITDLGSVFMQLSVCFIPYFVKTTDKISYDLRWQLPLALFLISLGYWESFIEMRLSKKYVFSWFRHSLRLLEKTRPKVYLTASLLKIIVLIISAICFLPNTVDKNLYLQVFRQVPISEKYSRGFGIFDEHEDLFRITKEVYAPFIIQIFSSCICYYTGRIACKVLMQCFGFSLPLTMSTLVAYIVLFFTHGYTNKKDTISLGHLFYLDKPQALGSKLLITSLVGFLILWLSRMKITSHVWFPTSERLAQIHKLFVLPYYESAIVEQNLLLNKQEKDEMEMKDQIEPDLTLRRKFPVPMIYVCATMWHETTSEMVQLLKSIFRLDSDQHARRTVQKNLRILDPDYYRFETHVLFDDAFEDDENGNRVPNRYVKQLVAAVNVSGAYVHGVEKVVEDPIKIPTPYGGRLVWLLPGKNRLIVHMKDKYLIRHKKRWSQVMYMYYLLSFKLLRRKNGGNNLTQPTTNLDADFIGFSEFLKNLPHDKKISAQNTFVLALDGDVDFKPEAVLLLVDRMRKNPKVAAACGRIHPTGDGPIVWYQQFEYAVGHWLQKAAEHKLGSVLCCPGCFSLFRGSSLMDDNVMRRYADKSTEAAHYVQYDQGEDRWLTTLLLQQGYRVEYCAASDAYTHAPETFKEFFNQRRRWMPSTMANIMDLLKDTKHTTHVNENISKIYMFYQAVLFVSTILGPGTILLTIASALRTVFSTLTIAESYTISILPAIFYIIVCLKTKANTQIAIGAIMTAIYALVMSMVFVATAAQIVKSGLLDPSAVFLPTVAVTFIVTGLLHPNEMFNLIHGFLYLITIPGGYLLLVTYALCNLHVVSWGTRETVEVVRKKKPTKGNGKEIEIVKPDPKKRRPTDVINNMFWGNEGQRGILHQAGDVIEHVFRPTMKRQETLLQQILTRIDQSDMNHETNKLISKNLTKTKHKSIILFLDSNTTNNTKELTIKSVPLIITSNDDSSSSSSTANSSTVSTSILNKSRNNMINPYWSELPWLGSESVIGFLHTDEITFWQQILAKYLAPLDKDAEEERRIQNDLIGLRNNAGFAFFMLNAIWIILQFQCEYVATQFTEIMIDIGQLFGQHGTRVQVLGLLFMLFFASCMIIQFFTMILHRWGTFVEILASTKLFEKHRKYKLKPGSDLAGMSSQEVAEVLKDLDIELVVPTSTLMPKDSVTYQMESLLDNDQQYINQDEYDDNEEQDVYNEPPIDYFDHPVVQDAMDESRLRF</sequence>
<evidence type="ECO:0000256" key="12">
    <source>
        <dbReference type="ARBA" id="ARBA00048014"/>
    </source>
</evidence>
<evidence type="ECO:0000256" key="10">
    <source>
        <dbReference type="ARBA" id="ARBA00023180"/>
    </source>
</evidence>
<feature type="transmembrane region" description="Helical" evidence="14">
    <location>
        <begin position="185"/>
        <end position="204"/>
    </location>
</feature>
<dbReference type="Proteomes" id="UP000663832">
    <property type="component" value="Unassembled WGS sequence"/>
</dbReference>
<evidence type="ECO:0000256" key="2">
    <source>
        <dbReference type="ARBA" id="ARBA00012543"/>
    </source>
</evidence>
<dbReference type="InterPro" id="IPR029044">
    <property type="entry name" value="Nucleotide-diphossugar_trans"/>
</dbReference>
<feature type="transmembrane region" description="Helical" evidence="14">
    <location>
        <begin position="216"/>
        <end position="239"/>
    </location>
</feature>
<feature type="transmembrane region" description="Helical" evidence="14">
    <location>
        <begin position="251"/>
        <end position="269"/>
    </location>
</feature>
<evidence type="ECO:0000256" key="5">
    <source>
        <dbReference type="ARBA" id="ARBA00022679"/>
    </source>
</evidence>
<comment type="similarity">
    <text evidence="11">Belongs to the chitin synthase family. Class IV subfamily.</text>
</comment>
<keyword evidence="9 14" id="KW-0472">Membrane</keyword>
<evidence type="ECO:0000313" key="16">
    <source>
        <dbReference type="EMBL" id="CAF0758650.1"/>
    </source>
</evidence>
<feature type="transmembrane region" description="Helical" evidence="14">
    <location>
        <begin position="358"/>
        <end position="375"/>
    </location>
</feature>
<reference evidence="17" key="1">
    <citation type="submission" date="2021-02" db="EMBL/GenBank/DDBJ databases">
        <authorList>
            <person name="Nowell W R."/>
        </authorList>
    </citation>
    <scope>NUCLEOTIDE SEQUENCE</scope>
</reference>
<feature type="transmembrane region" description="Helical" evidence="14">
    <location>
        <begin position="1302"/>
        <end position="1324"/>
    </location>
</feature>
<comment type="catalytic activity">
    <reaction evidence="12">
        <text>[(1-&gt;4)-N-acetyl-beta-D-glucosaminyl](n) + UDP-N-acetyl-alpha-D-glucosamine = [(1-&gt;4)-N-acetyl-beta-D-glucosaminyl](n+1) + UDP + H(+)</text>
        <dbReference type="Rhea" id="RHEA:16637"/>
        <dbReference type="Rhea" id="RHEA-COMP:9593"/>
        <dbReference type="Rhea" id="RHEA-COMP:9595"/>
        <dbReference type="ChEBI" id="CHEBI:15378"/>
        <dbReference type="ChEBI" id="CHEBI:17029"/>
        <dbReference type="ChEBI" id="CHEBI:57705"/>
        <dbReference type="ChEBI" id="CHEBI:58223"/>
        <dbReference type="EC" id="2.4.1.16"/>
    </reaction>
</comment>
<organism evidence="17 18">
    <name type="scientific">Adineta steineri</name>
    <dbReference type="NCBI Taxonomy" id="433720"/>
    <lineage>
        <taxon>Eukaryota</taxon>
        <taxon>Metazoa</taxon>
        <taxon>Spiralia</taxon>
        <taxon>Gnathifera</taxon>
        <taxon>Rotifera</taxon>
        <taxon>Eurotatoria</taxon>
        <taxon>Bdelloidea</taxon>
        <taxon>Adinetida</taxon>
        <taxon>Adinetidae</taxon>
        <taxon>Adineta</taxon>
    </lineage>
</organism>
<feature type="transmembrane region" description="Helical" evidence="14">
    <location>
        <begin position="80"/>
        <end position="101"/>
    </location>
</feature>
<name>A0A815S1K0_9BILA</name>
<keyword evidence="4" id="KW-0328">Glycosyltransferase</keyword>
<evidence type="ECO:0000259" key="15">
    <source>
        <dbReference type="Pfam" id="PF23000"/>
    </source>
</evidence>
<dbReference type="Proteomes" id="UP000663877">
    <property type="component" value="Unassembled WGS sequence"/>
</dbReference>
<evidence type="ECO:0000256" key="4">
    <source>
        <dbReference type="ARBA" id="ARBA00022676"/>
    </source>
</evidence>
<feature type="compositionally biased region" description="Basic and acidic residues" evidence="13">
    <location>
        <begin position="29"/>
        <end position="41"/>
    </location>
</feature>
<feature type="transmembrane region" description="Helical" evidence="14">
    <location>
        <begin position="1011"/>
        <end position="1029"/>
    </location>
</feature>
<dbReference type="InterPro" id="IPR004835">
    <property type="entry name" value="Chitin_synth"/>
</dbReference>
<feature type="transmembrane region" description="Helical" evidence="14">
    <location>
        <begin position="121"/>
        <end position="146"/>
    </location>
</feature>
<dbReference type="InterPro" id="IPR055120">
    <property type="entry name" value="Chs-1/2_IV_N"/>
</dbReference>
<evidence type="ECO:0000256" key="11">
    <source>
        <dbReference type="ARBA" id="ARBA00046329"/>
    </source>
</evidence>
<dbReference type="CDD" id="cd04190">
    <property type="entry name" value="Chitin_synth_C"/>
    <property type="match status" value="1"/>
</dbReference>
<evidence type="ECO:0000256" key="3">
    <source>
        <dbReference type="ARBA" id="ARBA00022475"/>
    </source>
</evidence>
<feature type="domain" description="Chitin synthase chs-1/2 N-terminal putative transporter" evidence="15">
    <location>
        <begin position="78"/>
        <end position="314"/>
    </location>
</feature>
<evidence type="ECO:0000313" key="17">
    <source>
        <dbReference type="EMBL" id="CAF1484225.1"/>
    </source>
</evidence>
<keyword evidence="18" id="KW-1185">Reference proteome</keyword>
<feature type="transmembrane region" description="Helical" evidence="14">
    <location>
        <begin position="296"/>
        <end position="318"/>
    </location>
</feature>
<evidence type="ECO:0000256" key="8">
    <source>
        <dbReference type="ARBA" id="ARBA00023054"/>
    </source>
</evidence>
<evidence type="ECO:0000256" key="6">
    <source>
        <dbReference type="ARBA" id="ARBA00022692"/>
    </source>
</evidence>
<dbReference type="OrthoDB" id="370884at2759"/>
<comment type="subcellular location">
    <subcellularLocation>
        <location evidence="1">Cell membrane</location>
        <topology evidence="1">Multi-pass membrane protein</topology>
    </subcellularLocation>
</comment>
<feature type="transmembrane region" description="Helical" evidence="14">
    <location>
        <begin position="387"/>
        <end position="410"/>
    </location>
</feature>
<dbReference type="SUPFAM" id="SSF53448">
    <property type="entry name" value="Nucleotide-diphospho-sugar transferases"/>
    <property type="match status" value="1"/>
</dbReference>
<dbReference type="GO" id="GO:0005886">
    <property type="term" value="C:plasma membrane"/>
    <property type="evidence" value="ECO:0007669"/>
    <property type="project" value="UniProtKB-SubCell"/>
</dbReference>
<dbReference type="Gene3D" id="3.90.550.10">
    <property type="entry name" value="Spore Coat Polysaccharide Biosynthesis Protein SpsA, Chain A"/>
    <property type="match status" value="1"/>
</dbReference>
<feature type="compositionally biased region" description="Pro residues" evidence="13">
    <location>
        <begin position="7"/>
        <end position="17"/>
    </location>
</feature>
<keyword evidence="7 14" id="KW-1133">Transmembrane helix</keyword>
<dbReference type="EC" id="2.4.1.16" evidence="2"/>
<feature type="transmembrane region" description="Helical" evidence="14">
    <location>
        <begin position="886"/>
        <end position="909"/>
    </location>
</feature>
<dbReference type="PANTHER" id="PTHR22914:SF42">
    <property type="entry name" value="CHITIN SYNTHASE"/>
    <property type="match status" value="1"/>
</dbReference>
<evidence type="ECO:0000256" key="14">
    <source>
        <dbReference type="SAM" id="Phobius"/>
    </source>
</evidence>
<gene>
    <name evidence="16" type="ORF">BJG266_LOCUS2872</name>
    <name evidence="17" type="ORF">QVE165_LOCUS42439</name>
</gene>
<dbReference type="GO" id="GO:0006031">
    <property type="term" value="P:chitin biosynthetic process"/>
    <property type="evidence" value="ECO:0007669"/>
    <property type="project" value="TreeGrafter"/>
</dbReference>
<dbReference type="FunFam" id="3.90.550.10:FF:000139">
    <property type="entry name" value="Chitin synthase 8"/>
    <property type="match status" value="1"/>
</dbReference>
<dbReference type="PANTHER" id="PTHR22914">
    <property type="entry name" value="CHITIN SYNTHASE"/>
    <property type="match status" value="1"/>
</dbReference>
<proteinExistence type="inferred from homology"/>
<feature type="transmembrane region" description="Helical" evidence="14">
    <location>
        <begin position="430"/>
        <end position="448"/>
    </location>
</feature>
<feature type="transmembrane region" description="Helical" evidence="14">
    <location>
        <begin position="983"/>
        <end position="999"/>
    </location>
</feature>
<evidence type="ECO:0000256" key="13">
    <source>
        <dbReference type="SAM" id="MobiDB-lite"/>
    </source>
</evidence>
<protein>
    <recommendedName>
        <fullName evidence="2">chitin synthase</fullName>
        <ecNumber evidence="2">2.4.1.16</ecNumber>
    </recommendedName>
</protein>
<comment type="caution">
    <text evidence="17">The sequence shown here is derived from an EMBL/GenBank/DDBJ whole genome shotgun (WGS) entry which is preliminary data.</text>
</comment>
<evidence type="ECO:0000313" key="18">
    <source>
        <dbReference type="Proteomes" id="UP000663832"/>
    </source>
</evidence>
<dbReference type="Pfam" id="PF03142">
    <property type="entry name" value="Chitin_synth_2"/>
    <property type="match status" value="1"/>
</dbReference>
<dbReference type="Pfam" id="PF23000">
    <property type="entry name" value="ChitinSynthase_IV_N"/>
    <property type="match status" value="1"/>
</dbReference>
<accession>A0A815S1K0</accession>
<feature type="transmembrane region" description="Helical" evidence="14">
    <location>
        <begin position="158"/>
        <end position="179"/>
    </location>
</feature>
<dbReference type="GO" id="GO:0004100">
    <property type="term" value="F:chitin synthase activity"/>
    <property type="evidence" value="ECO:0007669"/>
    <property type="project" value="UniProtKB-EC"/>
</dbReference>
<evidence type="ECO:0000256" key="1">
    <source>
        <dbReference type="ARBA" id="ARBA00004651"/>
    </source>
</evidence>
<feature type="transmembrane region" description="Helical" evidence="14">
    <location>
        <begin position="950"/>
        <end position="971"/>
    </location>
</feature>
<keyword evidence="8" id="KW-0175">Coiled coil</keyword>
<feature type="transmembrane region" description="Helical" evidence="14">
    <location>
        <begin position="915"/>
        <end position="938"/>
    </location>
</feature>
<keyword evidence="5" id="KW-0808">Transferase</keyword>
<keyword evidence="10" id="KW-0325">Glycoprotein</keyword>
<keyword evidence="3" id="KW-1003">Cell membrane</keyword>
<dbReference type="EMBL" id="CAJNOM010000523">
    <property type="protein sequence ID" value="CAF1484225.1"/>
    <property type="molecule type" value="Genomic_DNA"/>
</dbReference>
<dbReference type="EMBL" id="CAJNOI010000007">
    <property type="protein sequence ID" value="CAF0758650.1"/>
    <property type="molecule type" value="Genomic_DNA"/>
</dbReference>
<feature type="region of interest" description="Disordered" evidence="13">
    <location>
        <begin position="1"/>
        <end position="42"/>
    </location>
</feature>
<keyword evidence="6 14" id="KW-0812">Transmembrane</keyword>
<evidence type="ECO:0000256" key="7">
    <source>
        <dbReference type="ARBA" id="ARBA00022989"/>
    </source>
</evidence>
<evidence type="ECO:0000256" key="9">
    <source>
        <dbReference type="ARBA" id="ARBA00023136"/>
    </source>
</evidence>